<proteinExistence type="predicted"/>
<reference evidence="1" key="1">
    <citation type="submission" date="2021-06" db="EMBL/GenBank/DDBJ databases">
        <authorList>
            <person name="Gannon L."/>
            <person name="Redgwell R T."/>
            <person name="Michniewski S."/>
            <person name="Harrison D C."/>
            <person name="Millard A."/>
        </authorList>
    </citation>
    <scope>NUCLEOTIDE SEQUENCE</scope>
</reference>
<name>A0A8D9C9H7_9VIRU</name>
<organism evidence="1">
    <name type="scientific">uncultured marine phage</name>
    <dbReference type="NCBI Taxonomy" id="707152"/>
    <lineage>
        <taxon>Viruses</taxon>
        <taxon>environmental samples</taxon>
    </lineage>
</organism>
<dbReference type="EMBL" id="OU342829">
    <property type="protein sequence ID" value="CAG7581288.1"/>
    <property type="molecule type" value="Genomic_DNA"/>
</dbReference>
<evidence type="ECO:0000313" key="1">
    <source>
        <dbReference type="EMBL" id="CAG7581288.1"/>
    </source>
</evidence>
<accession>A0A8D9C9H7</accession>
<protein>
    <submittedName>
        <fullName evidence="1">Putative signaling protein</fullName>
    </submittedName>
</protein>
<gene>
    <name evidence="1" type="ORF">SLAVMIC_00768</name>
</gene>
<sequence>MERIVTPEHCAAVQWELEGYILDCINVNTYFSDHHEELEGRIKELFPDLHKEWVEFNINKHGENREEWFMKFDFDGYKWLKDNLTDFVHNKYGEEGWDESDSLYYEFYSACYNLCKTTQDGFWETWDKYVISMSYLQEGYDRILAENRQELREDRLGKFLDK</sequence>